<evidence type="ECO:0000256" key="1">
    <source>
        <dbReference type="SAM" id="SignalP"/>
    </source>
</evidence>
<feature type="domain" description="Ice-binding protein C-terminal" evidence="2">
    <location>
        <begin position="153"/>
        <end position="176"/>
    </location>
</feature>
<sequence>MTMFLKSTLLALAFFAFASTAQADSIHTITGDTTGAAIFTRPVEDLSGLSAIGKDVSFNQFRFTVSAAGEYSFLTTAAFDSLVFLYSPSFDPSSSLTNALIGNDDLLGTTTSGFVTNLAADTPYVLVITGYEGFEYGKYSTTIGGPGAVTVIAVPEPEIYALMAFGLGVVGLARRRAKSLKSA</sequence>
<dbReference type="NCBIfam" id="NF038126">
    <property type="entry name" value="PEP_CTERM_FxDxF"/>
    <property type="match status" value="1"/>
</dbReference>
<accession>A0ABX0LLD5</accession>
<dbReference type="InterPro" id="IPR013424">
    <property type="entry name" value="Ice-binding_C"/>
</dbReference>
<comment type="caution">
    <text evidence="3">The sequence shown here is derived from an EMBL/GenBank/DDBJ whole genome shotgun (WGS) entry which is preliminary data.</text>
</comment>
<dbReference type="EMBL" id="VUYU01000009">
    <property type="protein sequence ID" value="NHZ35127.1"/>
    <property type="molecule type" value="Genomic_DNA"/>
</dbReference>
<dbReference type="Pfam" id="PF07589">
    <property type="entry name" value="PEP-CTERM"/>
    <property type="match status" value="1"/>
</dbReference>
<gene>
    <name evidence="3" type="ORF">F0185_16245</name>
</gene>
<keyword evidence="1" id="KW-0732">Signal</keyword>
<dbReference type="NCBIfam" id="TIGR02595">
    <property type="entry name" value="PEP_CTERM"/>
    <property type="match status" value="1"/>
</dbReference>
<feature type="chain" id="PRO_5046364091" evidence="1">
    <location>
        <begin position="24"/>
        <end position="183"/>
    </location>
</feature>
<feature type="signal peptide" evidence="1">
    <location>
        <begin position="1"/>
        <end position="23"/>
    </location>
</feature>
<evidence type="ECO:0000313" key="4">
    <source>
        <dbReference type="Proteomes" id="UP000785613"/>
    </source>
</evidence>
<evidence type="ECO:0000259" key="2">
    <source>
        <dbReference type="Pfam" id="PF07589"/>
    </source>
</evidence>
<name>A0ABX0LLD5_9BURK</name>
<reference evidence="3 4" key="1">
    <citation type="submission" date="2019-09" db="EMBL/GenBank/DDBJ databases">
        <title>Taxonomy of Antarctic Massilia spp.: description of Massilia rubra sp. nov., Massilia aquatica sp. nov., Massilia mucilaginosa sp. nov., Massilia frigida sp. nov. isolated from streams, lakes and regoliths.</title>
        <authorList>
            <person name="Holochova P."/>
            <person name="Sedlacek I."/>
            <person name="Kralova S."/>
            <person name="Maslanova I."/>
            <person name="Busse H.-J."/>
            <person name="Stankova E."/>
            <person name="Vrbovska V."/>
            <person name="Kovarovic V."/>
            <person name="Bartak M."/>
            <person name="Svec P."/>
            <person name="Pantucek R."/>
        </authorList>
    </citation>
    <scope>NUCLEOTIDE SEQUENCE [LARGE SCALE GENOMIC DNA]</scope>
    <source>
        <strain evidence="3 4">CCM 8692</strain>
    </source>
</reference>
<evidence type="ECO:0000313" key="3">
    <source>
        <dbReference type="EMBL" id="NHZ35127.1"/>
    </source>
</evidence>
<organism evidence="3 4">
    <name type="scientific">Massilia rubra</name>
    <dbReference type="NCBI Taxonomy" id="2607910"/>
    <lineage>
        <taxon>Bacteria</taxon>
        <taxon>Pseudomonadati</taxon>
        <taxon>Pseudomonadota</taxon>
        <taxon>Betaproteobacteria</taxon>
        <taxon>Burkholderiales</taxon>
        <taxon>Oxalobacteraceae</taxon>
        <taxon>Telluria group</taxon>
        <taxon>Massilia</taxon>
    </lineage>
</organism>
<keyword evidence="4" id="KW-1185">Reference proteome</keyword>
<protein>
    <submittedName>
        <fullName evidence="3">PEP-CTERM sorting domain-containing protein</fullName>
    </submittedName>
</protein>
<dbReference type="Proteomes" id="UP000785613">
    <property type="component" value="Unassembled WGS sequence"/>
</dbReference>
<proteinExistence type="predicted"/>